<sequence>MSGSKIALSLDKLLLIDFLTTYGANFGLTSTNLHGDNPFYAGELAARRKQLQLAIKQLVVSSLIVPKQSKKGFVYLIHPDTQTLYQQFSSTYAKAYLKQSTLVHQFSENKTEAELLHYIQSYTSSQGELL</sequence>
<accession>A0A9X4NPF5</accession>
<reference evidence="1" key="1">
    <citation type="submission" date="2022-10" db="EMBL/GenBank/DDBJ databases">
        <authorList>
            <person name="Turner M.S."/>
            <person name="Huang W."/>
        </authorList>
    </citation>
    <scope>NUCLEOTIDE SEQUENCE</scope>
    <source>
        <strain evidence="1">3</strain>
    </source>
</reference>
<reference evidence="1" key="2">
    <citation type="journal article" date="2023" name="Food Microbiol.">
        <title>Evaluation of the fermentation potential of lactic acid bacteria isolated from herbs, fruits and vegetables as starter cultures in nut-based milk alternatives.</title>
        <authorList>
            <person name="Huang W."/>
            <person name="Dong A."/>
            <person name="Pham H.T."/>
            <person name="Zhou C."/>
            <person name="Huo Z."/>
            <person name="Watjen A.P."/>
            <person name="Prakash S."/>
            <person name="Bang-Berthelsen C.H."/>
            <person name="Turner M.S."/>
        </authorList>
    </citation>
    <scope>NUCLEOTIDE SEQUENCE</scope>
    <source>
        <strain evidence="1">3</strain>
    </source>
</reference>
<organism evidence="1 2">
    <name type="scientific">Lactococcus lactis</name>
    <dbReference type="NCBI Taxonomy" id="1358"/>
    <lineage>
        <taxon>Bacteria</taxon>
        <taxon>Bacillati</taxon>
        <taxon>Bacillota</taxon>
        <taxon>Bacilli</taxon>
        <taxon>Lactobacillales</taxon>
        <taxon>Streptococcaceae</taxon>
        <taxon>Lactococcus</taxon>
    </lineage>
</organism>
<evidence type="ECO:0000313" key="2">
    <source>
        <dbReference type="Proteomes" id="UP001152614"/>
    </source>
</evidence>
<dbReference type="EMBL" id="JAOWLY010000006">
    <property type="protein sequence ID" value="MDG4983911.1"/>
    <property type="molecule type" value="Genomic_DNA"/>
</dbReference>
<dbReference type="InterPro" id="IPR046904">
    <property type="entry name" value="ABC-3C_MC2"/>
</dbReference>
<proteinExistence type="predicted"/>
<name>A0A9X4NPF5_9LACT</name>
<dbReference type="Proteomes" id="UP001152614">
    <property type="component" value="Unassembled WGS sequence"/>
</dbReference>
<comment type="caution">
    <text evidence="1">The sequence shown here is derived from an EMBL/GenBank/DDBJ whole genome shotgun (WGS) entry which is preliminary data.</text>
</comment>
<gene>
    <name evidence="1" type="ORF">OGZ51_07120</name>
</gene>
<dbReference type="Pfam" id="PF20288">
    <property type="entry name" value="MC2"/>
    <property type="match status" value="1"/>
</dbReference>
<evidence type="ECO:0000313" key="1">
    <source>
        <dbReference type="EMBL" id="MDG4983911.1"/>
    </source>
</evidence>
<protein>
    <submittedName>
        <fullName evidence="1">Uncharacterized protein</fullName>
    </submittedName>
</protein>
<dbReference type="AlphaFoldDB" id="A0A9X4NPF5"/>